<evidence type="ECO:0000313" key="3">
    <source>
        <dbReference type="Proteomes" id="UP000095023"/>
    </source>
</evidence>
<proteinExistence type="predicted"/>
<evidence type="ECO:0000313" key="2">
    <source>
        <dbReference type="EMBL" id="ODV91995.1"/>
    </source>
</evidence>
<gene>
    <name evidence="2" type="ORF">CANCADRAFT_579</name>
</gene>
<feature type="region of interest" description="Disordered" evidence="1">
    <location>
        <begin position="81"/>
        <end position="132"/>
    </location>
</feature>
<dbReference type="AlphaFoldDB" id="A0A1E4TJQ8"/>
<dbReference type="EMBL" id="KV453841">
    <property type="protein sequence ID" value="ODV91995.1"/>
    <property type="molecule type" value="Genomic_DNA"/>
</dbReference>
<feature type="compositionally biased region" description="Polar residues" evidence="1">
    <location>
        <begin position="105"/>
        <end position="126"/>
    </location>
</feature>
<feature type="region of interest" description="Disordered" evidence="1">
    <location>
        <begin position="178"/>
        <end position="221"/>
    </location>
</feature>
<evidence type="ECO:0000256" key="1">
    <source>
        <dbReference type="SAM" id="MobiDB-lite"/>
    </source>
</evidence>
<protein>
    <submittedName>
        <fullName evidence="2">Uncharacterized protein</fullName>
    </submittedName>
</protein>
<accession>A0A1E4TJQ8</accession>
<keyword evidence="3" id="KW-1185">Reference proteome</keyword>
<organism evidence="2 3">
    <name type="scientific">Tortispora caseinolytica NRRL Y-17796</name>
    <dbReference type="NCBI Taxonomy" id="767744"/>
    <lineage>
        <taxon>Eukaryota</taxon>
        <taxon>Fungi</taxon>
        <taxon>Dikarya</taxon>
        <taxon>Ascomycota</taxon>
        <taxon>Saccharomycotina</taxon>
        <taxon>Trigonopsidomycetes</taxon>
        <taxon>Trigonopsidales</taxon>
        <taxon>Trigonopsidaceae</taxon>
        <taxon>Tortispora</taxon>
    </lineage>
</organism>
<feature type="compositionally biased region" description="Low complexity" evidence="1">
    <location>
        <begin position="204"/>
        <end position="221"/>
    </location>
</feature>
<feature type="region of interest" description="Disordered" evidence="1">
    <location>
        <begin position="18"/>
        <end position="43"/>
    </location>
</feature>
<dbReference type="Proteomes" id="UP000095023">
    <property type="component" value="Unassembled WGS sequence"/>
</dbReference>
<feature type="compositionally biased region" description="Polar residues" evidence="1">
    <location>
        <begin position="187"/>
        <end position="201"/>
    </location>
</feature>
<sequence>MSQSFEYVPRTTHIESLPAAPRPIAPSRGQIKPRNESLRLTTRPLNKTVPVQSPKKHDSLEALLSLIELYETKVLTPVANPPQPSIENKKSTACCESPLSPHGKSYSNASPSPMTFENQNHTNTASPKYGPETICSTDYQDSTLSMSSSSRTSSQIEYGWPVLPPQCSAITMHSTSPSVSDRPCFSPTANTFGSHSTPSKQYDTDSSSTRRPSTTTSYNSDSFSQISTISSMHIVSPEVARRISSVSGVEKVRKKVLGY</sequence>
<reference evidence="3" key="1">
    <citation type="submission" date="2016-02" db="EMBL/GenBank/DDBJ databases">
        <title>Comparative genomics of biotechnologically important yeasts.</title>
        <authorList>
            <consortium name="DOE Joint Genome Institute"/>
            <person name="Riley R."/>
            <person name="Haridas S."/>
            <person name="Wolfe K.H."/>
            <person name="Lopes M.R."/>
            <person name="Hittinger C.T."/>
            <person name="Goker M."/>
            <person name="Salamov A."/>
            <person name="Wisecaver J."/>
            <person name="Long T.M."/>
            <person name="Aerts A.L."/>
            <person name="Barry K."/>
            <person name="Choi C."/>
            <person name="Clum A."/>
            <person name="Coughlan A.Y."/>
            <person name="Deshpande S."/>
            <person name="Douglass A.P."/>
            <person name="Hanson S.J."/>
            <person name="Klenk H.-P."/>
            <person name="Labutti K."/>
            <person name="Lapidus A."/>
            <person name="Lindquist E."/>
            <person name="Lipzen A."/>
            <person name="Meier-Kolthoff J.P."/>
            <person name="Ohm R.A."/>
            <person name="Otillar R.P."/>
            <person name="Pangilinan J."/>
            <person name="Peng Y."/>
            <person name="Rokas A."/>
            <person name="Rosa C.A."/>
            <person name="Scheuner C."/>
            <person name="Sibirny A.A."/>
            <person name="Slot J.C."/>
            <person name="Stielow J.B."/>
            <person name="Sun H."/>
            <person name="Kurtzman C.P."/>
            <person name="Blackwell M."/>
            <person name="Jeffries T.W."/>
            <person name="Grigoriev I.V."/>
        </authorList>
    </citation>
    <scope>NUCLEOTIDE SEQUENCE [LARGE SCALE GENOMIC DNA]</scope>
    <source>
        <strain evidence="3">NRRL Y-17796</strain>
    </source>
</reference>
<name>A0A1E4TJQ8_9ASCO</name>